<evidence type="ECO:0000256" key="6">
    <source>
        <dbReference type="ARBA" id="ARBA00023136"/>
    </source>
</evidence>
<dbReference type="SUPFAM" id="SSF56954">
    <property type="entry name" value="Outer membrane efflux proteins (OEP)"/>
    <property type="match status" value="1"/>
</dbReference>
<evidence type="ECO:0000256" key="2">
    <source>
        <dbReference type="ARBA" id="ARBA00007613"/>
    </source>
</evidence>
<protein>
    <submittedName>
        <fullName evidence="9">TolC family protein</fullName>
    </submittedName>
</protein>
<dbReference type="PANTHER" id="PTHR30026:SF20">
    <property type="entry name" value="OUTER MEMBRANE PROTEIN TOLC"/>
    <property type="match status" value="1"/>
</dbReference>
<evidence type="ECO:0000256" key="3">
    <source>
        <dbReference type="ARBA" id="ARBA00022448"/>
    </source>
</evidence>
<keyword evidence="10" id="KW-1185">Reference proteome</keyword>
<dbReference type="Pfam" id="PF02321">
    <property type="entry name" value="OEP"/>
    <property type="match status" value="2"/>
</dbReference>
<comment type="subcellular location">
    <subcellularLocation>
        <location evidence="1">Cell outer membrane</location>
    </subcellularLocation>
</comment>
<keyword evidence="7" id="KW-0998">Cell outer membrane</keyword>
<dbReference type="EMBL" id="JAMSCK010000005">
    <property type="protein sequence ID" value="MCM8570625.1"/>
    <property type="molecule type" value="Genomic_DNA"/>
</dbReference>
<accession>A0ABT0Z5B4</accession>
<gene>
    <name evidence="9" type="ORF">NE848_14610</name>
</gene>
<evidence type="ECO:0000313" key="9">
    <source>
        <dbReference type="EMBL" id="MCM8570625.1"/>
    </source>
</evidence>
<keyword evidence="6" id="KW-0472">Membrane</keyword>
<keyword evidence="5" id="KW-0812">Transmembrane</keyword>
<evidence type="ECO:0000256" key="7">
    <source>
        <dbReference type="ARBA" id="ARBA00023237"/>
    </source>
</evidence>
<keyword evidence="8" id="KW-0175">Coiled coil</keyword>
<proteinExistence type="inferred from homology"/>
<dbReference type="Gene3D" id="1.20.1600.10">
    <property type="entry name" value="Outer membrane efflux proteins (OEP)"/>
    <property type="match status" value="1"/>
</dbReference>
<keyword evidence="3" id="KW-0813">Transport</keyword>
<reference evidence="9" key="1">
    <citation type="submission" date="2022-06" db="EMBL/GenBank/DDBJ databases">
        <title>Gramella sediminis sp. nov., isolated from deep-sea sediment of the Indian Ocean.</title>
        <authorList>
            <person name="Yang L."/>
        </authorList>
    </citation>
    <scope>NUCLEOTIDE SEQUENCE</scope>
    <source>
        <strain evidence="9">HMD3159</strain>
    </source>
</reference>
<dbReference type="InterPro" id="IPR003423">
    <property type="entry name" value="OMP_efflux"/>
</dbReference>
<comment type="caution">
    <text evidence="9">The sequence shown here is derived from an EMBL/GenBank/DDBJ whole genome shotgun (WGS) entry which is preliminary data.</text>
</comment>
<feature type="coiled-coil region" evidence="8">
    <location>
        <begin position="371"/>
        <end position="405"/>
    </location>
</feature>
<evidence type="ECO:0000313" key="10">
    <source>
        <dbReference type="Proteomes" id="UP001155077"/>
    </source>
</evidence>
<dbReference type="PANTHER" id="PTHR30026">
    <property type="entry name" value="OUTER MEMBRANE PROTEIN TOLC"/>
    <property type="match status" value="1"/>
</dbReference>
<organism evidence="9 10">
    <name type="scientific">Gramella jeungdoensis</name>
    <dbReference type="NCBI Taxonomy" id="708091"/>
    <lineage>
        <taxon>Bacteria</taxon>
        <taxon>Pseudomonadati</taxon>
        <taxon>Bacteroidota</taxon>
        <taxon>Flavobacteriia</taxon>
        <taxon>Flavobacteriales</taxon>
        <taxon>Flavobacteriaceae</taxon>
        <taxon>Christiangramia</taxon>
    </lineage>
</organism>
<evidence type="ECO:0000256" key="1">
    <source>
        <dbReference type="ARBA" id="ARBA00004442"/>
    </source>
</evidence>
<sequence>MRILGISILFILLPLTNFAQESDTLYLEFKEYLDMVKANHPVVKQAGLLLESADANLQKARGGFDPKLESNYDRKEFKETEYFDILNAGFKIPTWYGIELKAKYENNSGEFLNPQNKVPKDGLFAAGISIPVGQGLFINERMAALKQAKVFRKQSQAEQQLMLNEILYEAATAYFEWQMSYRELKLFQDFRKNAAFRFKGVKTSFEAGDKPAIDTVEAQISFQNRRLELEQAELQYIKASLKLGTFLWQEDNIPLELGENLFPTQKTLENNLDIVLQNEELETHPKIRSLNYKLEALEYEKRLKANKLLPTLDLEYNFLTEDYEQLNSLNYDEYKFGLKFSLPLFLRKERGDLQLSRIKLENAGFDLYSGRLELRNKIQSIQEQLKSLENQNKMMNDLVSSYRRMLEGEERKLELGESSIFLVNSRENSLITARQKQIKLQNKLIQTRIELLKVLARLQEI</sequence>
<keyword evidence="4" id="KW-1134">Transmembrane beta strand</keyword>
<dbReference type="Proteomes" id="UP001155077">
    <property type="component" value="Unassembled WGS sequence"/>
</dbReference>
<name>A0ABT0Z5B4_9FLAO</name>
<comment type="similarity">
    <text evidence="2">Belongs to the outer membrane factor (OMF) (TC 1.B.17) family.</text>
</comment>
<dbReference type="RefSeq" id="WP_252114944.1">
    <property type="nucleotide sequence ID" value="NZ_JAMSCK010000005.1"/>
</dbReference>
<evidence type="ECO:0000256" key="4">
    <source>
        <dbReference type="ARBA" id="ARBA00022452"/>
    </source>
</evidence>
<evidence type="ECO:0000256" key="8">
    <source>
        <dbReference type="SAM" id="Coils"/>
    </source>
</evidence>
<evidence type="ECO:0000256" key="5">
    <source>
        <dbReference type="ARBA" id="ARBA00022692"/>
    </source>
</evidence>
<dbReference type="InterPro" id="IPR051906">
    <property type="entry name" value="TolC-like"/>
</dbReference>